<proteinExistence type="inferred from homology"/>
<organism evidence="9 10">
    <name type="scientific">Phlyctema vagabunda</name>
    <dbReference type="NCBI Taxonomy" id="108571"/>
    <lineage>
        <taxon>Eukaryota</taxon>
        <taxon>Fungi</taxon>
        <taxon>Dikarya</taxon>
        <taxon>Ascomycota</taxon>
        <taxon>Pezizomycotina</taxon>
        <taxon>Leotiomycetes</taxon>
        <taxon>Helotiales</taxon>
        <taxon>Dermateaceae</taxon>
        <taxon>Phlyctema</taxon>
    </lineage>
</organism>
<evidence type="ECO:0000256" key="7">
    <source>
        <dbReference type="ARBA" id="ARBA00022801"/>
    </source>
</evidence>
<comment type="similarity">
    <text evidence="2">Belongs to the RNase H family.</text>
</comment>
<keyword evidence="5" id="KW-0479">Metal-binding</keyword>
<evidence type="ECO:0000313" key="9">
    <source>
        <dbReference type="EMBL" id="KAL3419572.1"/>
    </source>
</evidence>
<dbReference type="Pfam" id="PF00075">
    <property type="entry name" value="RNase_H"/>
    <property type="match status" value="1"/>
</dbReference>
<dbReference type="InterPro" id="IPR002156">
    <property type="entry name" value="RNaseH_domain"/>
</dbReference>
<reference evidence="9 10" key="1">
    <citation type="submission" date="2024-06" db="EMBL/GenBank/DDBJ databases">
        <title>Complete genome of Phlyctema vagabunda strain 19-DSS-EL-015.</title>
        <authorList>
            <person name="Fiorenzani C."/>
        </authorList>
    </citation>
    <scope>NUCLEOTIDE SEQUENCE [LARGE SCALE GENOMIC DNA]</scope>
    <source>
        <strain evidence="9 10">19-DSS-EL-015</strain>
    </source>
</reference>
<dbReference type="Proteomes" id="UP001629113">
    <property type="component" value="Unassembled WGS sequence"/>
</dbReference>
<dbReference type="PANTHER" id="PTHR10642">
    <property type="entry name" value="RIBONUCLEASE H1"/>
    <property type="match status" value="1"/>
</dbReference>
<dbReference type="SUPFAM" id="SSF53098">
    <property type="entry name" value="Ribonuclease H-like"/>
    <property type="match status" value="1"/>
</dbReference>
<gene>
    <name evidence="9" type="ORF">PVAG01_08070</name>
</gene>
<dbReference type="InterPro" id="IPR036397">
    <property type="entry name" value="RNaseH_sf"/>
</dbReference>
<dbReference type="EC" id="3.1.26.4" evidence="3"/>
<evidence type="ECO:0000256" key="3">
    <source>
        <dbReference type="ARBA" id="ARBA00012180"/>
    </source>
</evidence>
<evidence type="ECO:0000256" key="4">
    <source>
        <dbReference type="ARBA" id="ARBA00022722"/>
    </source>
</evidence>
<protein>
    <recommendedName>
        <fullName evidence="3">ribonuclease H</fullName>
        <ecNumber evidence="3">3.1.26.4</ecNumber>
    </recommendedName>
</protein>
<dbReference type="EMBL" id="JBFCZG010000007">
    <property type="protein sequence ID" value="KAL3419572.1"/>
    <property type="molecule type" value="Genomic_DNA"/>
</dbReference>
<name>A0ABR4P8S6_9HELO</name>
<sequence>MQRGGPIGDESHGDYDPYSTALLRRRPNGTWVVPEVELFEPPNVMDTPQSLFPTTAIRHRSIPGTMTNLRFVNQHNPHEMLIYTDGACPNNGQRYPKAGWGFVIHGPTSRYPAYTVIGRLEQYGPSGKLGPQASNRAELRAVLAALEARAWYVEDWYSVVIATDSEYVAHGATAWIRSWASNDWRTSNGDVAKNLDLWQALMRVILDYQNRGTSISFWPIRRERNMQADAAAKEGAQGPDLVGFEKAMLMG</sequence>
<dbReference type="PANTHER" id="PTHR10642:SF26">
    <property type="entry name" value="RIBONUCLEASE H1"/>
    <property type="match status" value="1"/>
</dbReference>
<accession>A0ABR4P8S6</accession>
<evidence type="ECO:0000313" key="10">
    <source>
        <dbReference type="Proteomes" id="UP001629113"/>
    </source>
</evidence>
<dbReference type="Gene3D" id="3.30.420.10">
    <property type="entry name" value="Ribonuclease H-like superfamily/Ribonuclease H"/>
    <property type="match status" value="1"/>
</dbReference>
<dbReference type="InterPro" id="IPR050092">
    <property type="entry name" value="RNase_H"/>
</dbReference>
<evidence type="ECO:0000256" key="6">
    <source>
        <dbReference type="ARBA" id="ARBA00022759"/>
    </source>
</evidence>
<feature type="domain" description="RNase H type-1" evidence="8">
    <location>
        <begin position="76"/>
        <end position="237"/>
    </location>
</feature>
<comment type="caution">
    <text evidence="9">The sequence shown here is derived from an EMBL/GenBank/DDBJ whole genome shotgun (WGS) entry which is preliminary data.</text>
</comment>
<dbReference type="InterPro" id="IPR012337">
    <property type="entry name" value="RNaseH-like_sf"/>
</dbReference>
<evidence type="ECO:0000256" key="2">
    <source>
        <dbReference type="ARBA" id="ARBA00005300"/>
    </source>
</evidence>
<evidence type="ECO:0000256" key="5">
    <source>
        <dbReference type="ARBA" id="ARBA00022723"/>
    </source>
</evidence>
<evidence type="ECO:0000259" key="8">
    <source>
        <dbReference type="PROSITE" id="PS50879"/>
    </source>
</evidence>
<dbReference type="PROSITE" id="PS50879">
    <property type="entry name" value="RNASE_H_1"/>
    <property type="match status" value="1"/>
</dbReference>
<dbReference type="CDD" id="cd13934">
    <property type="entry name" value="RNase_H_Dikarya_like"/>
    <property type="match status" value="1"/>
</dbReference>
<keyword evidence="10" id="KW-1185">Reference proteome</keyword>
<keyword evidence="7" id="KW-0378">Hydrolase</keyword>
<keyword evidence="6" id="KW-0255">Endonuclease</keyword>
<comment type="catalytic activity">
    <reaction evidence="1">
        <text>Endonucleolytic cleavage to 5'-phosphomonoester.</text>
        <dbReference type="EC" id="3.1.26.4"/>
    </reaction>
</comment>
<keyword evidence="4" id="KW-0540">Nuclease</keyword>
<evidence type="ECO:0000256" key="1">
    <source>
        <dbReference type="ARBA" id="ARBA00000077"/>
    </source>
</evidence>